<evidence type="ECO:0000313" key="3">
    <source>
        <dbReference type="WBParaSite" id="Smp_136480.1"/>
    </source>
</evidence>
<evidence type="ECO:0000256" key="1">
    <source>
        <dbReference type="SAM" id="MobiDB-lite"/>
    </source>
</evidence>
<dbReference type="AlphaFoldDB" id="A0A3Q0KMM9"/>
<keyword evidence="2" id="KW-1185">Reference proteome</keyword>
<dbReference type="Proteomes" id="UP000008854">
    <property type="component" value="Unassembled WGS sequence"/>
</dbReference>
<accession>A0A3Q0KMM9</accession>
<protein>
    <submittedName>
        <fullName evidence="3">Putative ccaat-box DNA binding protein subunit B</fullName>
    </submittedName>
</protein>
<reference evidence="2" key="1">
    <citation type="journal article" date="2012" name="PLoS Negl. Trop. Dis.">
        <title>A systematically improved high quality genome and transcriptome of the human blood fluke Schistosoma mansoni.</title>
        <authorList>
            <person name="Protasio A.V."/>
            <person name="Tsai I.J."/>
            <person name="Babbage A."/>
            <person name="Nichol S."/>
            <person name="Hunt M."/>
            <person name="Aslett M.A."/>
            <person name="De Silva N."/>
            <person name="Velarde G.S."/>
            <person name="Anderson T.J."/>
            <person name="Clark R.C."/>
            <person name="Davidson C."/>
            <person name="Dillon G.P."/>
            <person name="Holroyd N.E."/>
            <person name="LoVerde P.T."/>
            <person name="Lloyd C."/>
            <person name="McQuillan J."/>
            <person name="Oliveira G."/>
            <person name="Otto T.D."/>
            <person name="Parker-Manuel S.J."/>
            <person name="Quail M.A."/>
            <person name="Wilson R.A."/>
            <person name="Zerlotini A."/>
            <person name="Dunne D.W."/>
            <person name="Berriman M."/>
        </authorList>
    </citation>
    <scope>NUCLEOTIDE SEQUENCE [LARGE SCALE GENOMIC DNA]</scope>
    <source>
        <strain evidence="2">Puerto Rican</strain>
    </source>
</reference>
<feature type="region of interest" description="Disordered" evidence="1">
    <location>
        <begin position="59"/>
        <end position="90"/>
    </location>
</feature>
<sequence length="344" mass="39578">MYQSSNSNENLNITYPHSYSMSIMKDFELDKYSNGLVSNRKSLIRSNYKMTSYCNSSEKRYNVPVPGSNPNPNDNSKDNDNGNLNSLSHMKLPERPNFTTSTISLIVNVPSLSYVNEYIDDDDEDLSNNEMYKLNLNDNQQICPICNTICTELQQQFDDLQLKRSFSLSSIHDTTYNDTTNDNNNNSNITRPRLWDILESFTMNSSNTFCQFHKYLSVYYNKIVSITRNTTNTTTNNNSSSSSNHMGSNLTNSLSLPCLSNIDEQLMISTIYNENDILHSNNNNNHNHNMIYNRKIEKTPSISIEYVEDNENIFISSNNSQEQLINQKLSDETKNKCETWLKTC</sequence>
<organism evidence="2 3">
    <name type="scientific">Schistosoma mansoni</name>
    <name type="common">Blood fluke</name>
    <dbReference type="NCBI Taxonomy" id="6183"/>
    <lineage>
        <taxon>Eukaryota</taxon>
        <taxon>Metazoa</taxon>
        <taxon>Spiralia</taxon>
        <taxon>Lophotrochozoa</taxon>
        <taxon>Platyhelminthes</taxon>
        <taxon>Trematoda</taxon>
        <taxon>Digenea</taxon>
        <taxon>Strigeidida</taxon>
        <taxon>Schistosomatoidea</taxon>
        <taxon>Schistosomatidae</taxon>
        <taxon>Schistosoma</taxon>
    </lineage>
</organism>
<proteinExistence type="predicted"/>
<name>A0A3Q0KMM9_SCHMA</name>
<dbReference type="WBParaSite" id="Smp_136480.1">
    <property type="protein sequence ID" value="Smp_136480.1"/>
    <property type="gene ID" value="Smp_136480"/>
</dbReference>
<evidence type="ECO:0000313" key="2">
    <source>
        <dbReference type="Proteomes" id="UP000008854"/>
    </source>
</evidence>
<dbReference type="InParanoid" id="A0A3Q0KMM9"/>
<reference evidence="3" key="2">
    <citation type="submission" date="2018-12" db="UniProtKB">
        <authorList>
            <consortium name="WormBaseParasite"/>
        </authorList>
    </citation>
    <scope>IDENTIFICATION</scope>
    <source>
        <strain evidence="3">Puerto Rican</strain>
    </source>
</reference>
<feature type="compositionally biased region" description="Low complexity" evidence="1">
    <location>
        <begin position="62"/>
        <end position="74"/>
    </location>
</feature>